<keyword evidence="2" id="KW-1185">Reference proteome</keyword>
<dbReference type="KEGG" id="sal:Sala_1989"/>
<organism evidence="1 2">
    <name type="scientific">Sphingopyxis alaskensis (strain DSM 13593 / LMG 18877 / RB2256)</name>
    <name type="common">Sphingomonas alaskensis</name>
    <dbReference type="NCBI Taxonomy" id="317655"/>
    <lineage>
        <taxon>Bacteria</taxon>
        <taxon>Pseudomonadati</taxon>
        <taxon>Pseudomonadota</taxon>
        <taxon>Alphaproteobacteria</taxon>
        <taxon>Sphingomonadales</taxon>
        <taxon>Sphingomonadaceae</taxon>
        <taxon>Sphingopyxis</taxon>
    </lineage>
</organism>
<dbReference type="HOGENOM" id="CLU_136238_0_0_5"/>
<reference evidence="1 2" key="1">
    <citation type="journal article" date="2009" name="Proc. Natl. Acad. Sci. U.S.A.">
        <title>The genomic basis of trophic strategy in marine bacteria.</title>
        <authorList>
            <person name="Lauro F.M."/>
            <person name="McDougald D."/>
            <person name="Thomas T."/>
            <person name="Williams T.J."/>
            <person name="Egan S."/>
            <person name="Rice S."/>
            <person name="DeMaere M.Z."/>
            <person name="Ting L."/>
            <person name="Ertan H."/>
            <person name="Johnson J."/>
            <person name="Ferriera S."/>
            <person name="Lapidus A."/>
            <person name="Anderson I."/>
            <person name="Kyrpides N."/>
            <person name="Munk A.C."/>
            <person name="Detter C."/>
            <person name="Han C.S."/>
            <person name="Brown M.V."/>
            <person name="Robb F.T."/>
            <person name="Kjelleberg S."/>
            <person name="Cavicchioli R."/>
        </authorList>
    </citation>
    <scope>NUCLEOTIDE SEQUENCE [LARGE SCALE GENOMIC DNA]</scope>
    <source>
        <strain evidence="2">DSM 13593 / LMG 18877 / RB2256</strain>
    </source>
</reference>
<protein>
    <recommendedName>
        <fullName evidence="3">DUF2793 domain-containing protein</fullName>
    </recommendedName>
</protein>
<dbReference type="Pfam" id="PF10983">
    <property type="entry name" value="DUF2793"/>
    <property type="match status" value="1"/>
</dbReference>
<evidence type="ECO:0000313" key="2">
    <source>
        <dbReference type="Proteomes" id="UP000006578"/>
    </source>
</evidence>
<dbReference type="AlphaFoldDB" id="Q1GRM2"/>
<gene>
    <name evidence="1" type="ordered locus">Sala_1989</name>
</gene>
<dbReference type="RefSeq" id="WP_011542276.1">
    <property type="nucleotide sequence ID" value="NC_008048.1"/>
</dbReference>
<proteinExistence type="predicted"/>
<evidence type="ECO:0008006" key="3">
    <source>
        <dbReference type="Google" id="ProtNLM"/>
    </source>
</evidence>
<dbReference type="Proteomes" id="UP000006578">
    <property type="component" value="Chromosome"/>
</dbReference>
<dbReference type="STRING" id="317655.Sala_1989"/>
<sequence>MTDTLATPRFGLPLLAVAQAQKEVTHNEALTLLDALLHPAVEDGPLSTPPGTPTPGQGWIVGTAPTGAWEGQDGAIALWTGGGWRFVAAREGMRIVRLSDGAWLCFHGGMWVAPATIDPPGGGGVIDVEARAALVALLASLEAQGLMISG</sequence>
<dbReference type="InterPro" id="IPR021251">
    <property type="entry name" value="DUF2793"/>
</dbReference>
<evidence type="ECO:0000313" key="1">
    <source>
        <dbReference type="EMBL" id="ABF53700.1"/>
    </source>
</evidence>
<dbReference type="EMBL" id="CP000356">
    <property type="protein sequence ID" value="ABF53700.1"/>
    <property type="molecule type" value="Genomic_DNA"/>
</dbReference>
<name>Q1GRM2_SPHAL</name>
<dbReference type="OrthoDB" id="564699at2"/>
<dbReference type="eggNOG" id="ENOG502Z9IR">
    <property type="taxonomic scope" value="Bacteria"/>
</dbReference>
<accession>Q1GRM2</accession>